<evidence type="ECO:0000256" key="2">
    <source>
        <dbReference type="ARBA" id="ARBA00022490"/>
    </source>
</evidence>
<dbReference type="InterPro" id="IPR006464">
    <property type="entry name" value="AcTrfase_RimI/Ard1"/>
</dbReference>
<feature type="domain" description="N-acetyltransferase" evidence="5">
    <location>
        <begin position="13"/>
        <end position="158"/>
    </location>
</feature>
<dbReference type="CDD" id="cd04301">
    <property type="entry name" value="NAT_SF"/>
    <property type="match status" value="1"/>
</dbReference>
<dbReference type="RefSeq" id="WP_084535955.1">
    <property type="nucleotide sequence ID" value="NZ_FQVA01000002.1"/>
</dbReference>
<keyword evidence="7" id="KW-1185">Reference proteome</keyword>
<dbReference type="EMBL" id="FQVA01000002">
    <property type="protein sequence ID" value="SHF62873.1"/>
    <property type="molecule type" value="Genomic_DNA"/>
</dbReference>
<dbReference type="NCBIfam" id="TIGR01575">
    <property type="entry name" value="rimI"/>
    <property type="match status" value="1"/>
</dbReference>
<dbReference type="AlphaFoldDB" id="A0A1M5D770"/>
<evidence type="ECO:0000256" key="3">
    <source>
        <dbReference type="ARBA" id="ARBA00022679"/>
    </source>
</evidence>
<sequence>MTPVFPSLDIPGAQLIAASAADSVAMADLARRAHSHPWSEKQYRDSLEGGHQCWLLLSAEGEVIACCVISLLFDEAEILDVAVSPDWRRRGIAESLLAELIARLPVEICRLLLEVRASNRAALSLYRKLGFHEDGVRKNYYPADAGLREDALLMSRSR</sequence>
<dbReference type="OrthoDB" id="9796919at2"/>
<dbReference type="PANTHER" id="PTHR43420:SF44">
    <property type="entry name" value="ACETYLTRANSFERASE YPEA"/>
    <property type="match status" value="1"/>
</dbReference>
<keyword evidence="4" id="KW-0012">Acyltransferase</keyword>
<keyword evidence="3 6" id="KW-0808">Transferase</keyword>
<protein>
    <submittedName>
        <fullName evidence="6">Ribosomal-protein-alanine N-acetyltransferase</fullName>
    </submittedName>
</protein>
<evidence type="ECO:0000313" key="6">
    <source>
        <dbReference type="EMBL" id="SHF62873.1"/>
    </source>
</evidence>
<evidence type="ECO:0000313" key="7">
    <source>
        <dbReference type="Proteomes" id="UP000184170"/>
    </source>
</evidence>
<accession>A0A1M5D770</accession>
<gene>
    <name evidence="6" type="ORF">SAMN04487965_2428</name>
</gene>
<dbReference type="GO" id="GO:0008080">
    <property type="term" value="F:N-acetyltransferase activity"/>
    <property type="evidence" value="ECO:0007669"/>
    <property type="project" value="InterPro"/>
</dbReference>
<dbReference type="STRING" id="494016.SAMN04487965_2428"/>
<evidence type="ECO:0000256" key="1">
    <source>
        <dbReference type="ARBA" id="ARBA00005395"/>
    </source>
</evidence>
<dbReference type="PROSITE" id="PS51186">
    <property type="entry name" value="GNAT"/>
    <property type="match status" value="1"/>
</dbReference>
<dbReference type="Proteomes" id="UP000184170">
    <property type="component" value="Unassembled WGS sequence"/>
</dbReference>
<dbReference type="InterPro" id="IPR050680">
    <property type="entry name" value="YpeA/RimI_acetyltransf"/>
</dbReference>
<comment type="similarity">
    <text evidence="1">Belongs to the acetyltransferase family. RimI subfamily.</text>
</comment>
<name>A0A1M5D770_9GAMM</name>
<organism evidence="6 7">
    <name type="scientific">Microbulbifer donghaiensis</name>
    <dbReference type="NCBI Taxonomy" id="494016"/>
    <lineage>
        <taxon>Bacteria</taxon>
        <taxon>Pseudomonadati</taxon>
        <taxon>Pseudomonadota</taxon>
        <taxon>Gammaproteobacteria</taxon>
        <taxon>Cellvibrionales</taxon>
        <taxon>Microbulbiferaceae</taxon>
        <taxon>Microbulbifer</taxon>
    </lineage>
</organism>
<dbReference type="Pfam" id="PF00583">
    <property type="entry name" value="Acetyltransf_1"/>
    <property type="match status" value="1"/>
</dbReference>
<evidence type="ECO:0000256" key="4">
    <source>
        <dbReference type="ARBA" id="ARBA00023315"/>
    </source>
</evidence>
<reference evidence="7" key="1">
    <citation type="submission" date="2016-11" db="EMBL/GenBank/DDBJ databases">
        <authorList>
            <person name="Varghese N."/>
            <person name="Submissions S."/>
        </authorList>
    </citation>
    <scope>NUCLEOTIDE SEQUENCE [LARGE SCALE GENOMIC DNA]</scope>
    <source>
        <strain evidence="7">CGMCC 1.7063</strain>
    </source>
</reference>
<dbReference type="InterPro" id="IPR000182">
    <property type="entry name" value="GNAT_dom"/>
</dbReference>
<dbReference type="PANTHER" id="PTHR43420">
    <property type="entry name" value="ACETYLTRANSFERASE"/>
    <property type="match status" value="1"/>
</dbReference>
<dbReference type="Gene3D" id="3.40.630.30">
    <property type="match status" value="1"/>
</dbReference>
<proteinExistence type="inferred from homology"/>
<evidence type="ECO:0000259" key="5">
    <source>
        <dbReference type="PROSITE" id="PS51186"/>
    </source>
</evidence>
<keyword evidence="2" id="KW-0963">Cytoplasm</keyword>
<dbReference type="InterPro" id="IPR016181">
    <property type="entry name" value="Acyl_CoA_acyltransferase"/>
</dbReference>
<dbReference type="SUPFAM" id="SSF55729">
    <property type="entry name" value="Acyl-CoA N-acyltransferases (Nat)"/>
    <property type="match status" value="1"/>
</dbReference>